<evidence type="ECO:0000313" key="2">
    <source>
        <dbReference type="EMBL" id="GIY61080.1"/>
    </source>
</evidence>
<dbReference type="InterPro" id="IPR036691">
    <property type="entry name" value="Endo/exonu/phosph_ase_sf"/>
</dbReference>
<organism evidence="2 3">
    <name type="scientific">Caerostris extrusa</name>
    <name type="common">Bark spider</name>
    <name type="synonym">Caerostris bankana</name>
    <dbReference type="NCBI Taxonomy" id="172846"/>
    <lineage>
        <taxon>Eukaryota</taxon>
        <taxon>Metazoa</taxon>
        <taxon>Ecdysozoa</taxon>
        <taxon>Arthropoda</taxon>
        <taxon>Chelicerata</taxon>
        <taxon>Arachnida</taxon>
        <taxon>Araneae</taxon>
        <taxon>Araneomorphae</taxon>
        <taxon>Entelegynae</taxon>
        <taxon>Araneoidea</taxon>
        <taxon>Araneidae</taxon>
        <taxon>Caerostris</taxon>
    </lineage>
</organism>
<name>A0AAV4UUJ1_CAEEX</name>
<comment type="caution">
    <text evidence="2">The sequence shown here is derived from an EMBL/GenBank/DDBJ whole genome shotgun (WGS) entry which is preliminary data.</text>
</comment>
<keyword evidence="3" id="KW-1185">Reference proteome</keyword>
<dbReference type="Proteomes" id="UP001054945">
    <property type="component" value="Unassembled WGS sequence"/>
</dbReference>
<dbReference type="EMBL" id="BPLR01013427">
    <property type="protein sequence ID" value="GIY61080.1"/>
    <property type="molecule type" value="Genomic_DNA"/>
</dbReference>
<dbReference type="InterPro" id="IPR005135">
    <property type="entry name" value="Endo/exonuclease/phosphatase"/>
</dbReference>
<dbReference type="AlphaFoldDB" id="A0AAV4UUJ1"/>
<accession>A0AAV4UUJ1</accession>
<dbReference type="Gene3D" id="3.60.10.10">
    <property type="entry name" value="Endonuclease/exonuclease/phosphatase"/>
    <property type="match status" value="1"/>
</dbReference>
<keyword evidence="2" id="KW-0548">Nucleotidyltransferase</keyword>
<proteinExistence type="predicted"/>
<gene>
    <name evidence="2" type="primary">jockeypol_218</name>
    <name evidence="2" type="ORF">CEXT_266851</name>
</gene>
<reference evidence="2 3" key="1">
    <citation type="submission" date="2021-06" db="EMBL/GenBank/DDBJ databases">
        <title>Caerostris extrusa draft genome.</title>
        <authorList>
            <person name="Kono N."/>
            <person name="Arakawa K."/>
        </authorList>
    </citation>
    <scope>NUCLEOTIDE SEQUENCE [LARGE SCALE GENOMIC DNA]</scope>
</reference>
<keyword evidence="2" id="KW-0695">RNA-directed DNA polymerase</keyword>
<feature type="domain" description="Endonuclease/exonuclease/phosphatase" evidence="1">
    <location>
        <begin position="3"/>
        <end position="86"/>
    </location>
</feature>
<evidence type="ECO:0000259" key="1">
    <source>
        <dbReference type="Pfam" id="PF14529"/>
    </source>
</evidence>
<dbReference type="SUPFAM" id="SSF56219">
    <property type="entry name" value="DNase I-like"/>
    <property type="match status" value="1"/>
</dbReference>
<dbReference type="Pfam" id="PF14529">
    <property type="entry name" value="Exo_endo_phos_2"/>
    <property type="match status" value="1"/>
</dbReference>
<protein>
    <submittedName>
        <fullName evidence="2">RNA-directed DNA polymerase from mobile element jockey</fullName>
    </submittedName>
</protein>
<sequence>MHNNIIFAGDFNATHTSWNNRKNNFRGVRLNKCFNENNLRIIAPTSATRIDVRYNVSNILDFAVFKNIPFPATATVLFELSSDHLPCLLDINMNVKPETILNLFVTNWDNYNFYLQRTSLKLINIENEDDADTAIENFTKDLYTALNNSSNPKYLANKGRLPKEIKQMIKNKNYLRRLYQRSRAPAVKDAYKKLENKIKTKIFVYKKFNLGKTYRLTN</sequence>
<evidence type="ECO:0000313" key="3">
    <source>
        <dbReference type="Proteomes" id="UP001054945"/>
    </source>
</evidence>
<dbReference type="GO" id="GO:0003964">
    <property type="term" value="F:RNA-directed DNA polymerase activity"/>
    <property type="evidence" value="ECO:0007669"/>
    <property type="project" value="UniProtKB-KW"/>
</dbReference>
<keyword evidence="2" id="KW-0808">Transferase</keyword>